<dbReference type="EMBL" id="BAAFJT010000005">
    <property type="protein sequence ID" value="GAB0190752.1"/>
    <property type="molecule type" value="Genomic_DNA"/>
</dbReference>
<protein>
    <submittedName>
        <fullName evidence="1">cAMP-dependent protein kinase inhibitor alpha</fullName>
    </submittedName>
</protein>
<dbReference type="Proteomes" id="UP001623348">
    <property type="component" value="Unassembled WGS sequence"/>
</dbReference>
<gene>
    <name evidence="1" type="ORF">GRJ2_001540500</name>
</gene>
<evidence type="ECO:0000313" key="1">
    <source>
        <dbReference type="EMBL" id="GAB0190752.1"/>
    </source>
</evidence>
<organism evidence="1 2">
    <name type="scientific">Grus japonensis</name>
    <name type="common">Japanese crane</name>
    <name type="synonym">Red-crowned crane</name>
    <dbReference type="NCBI Taxonomy" id="30415"/>
    <lineage>
        <taxon>Eukaryota</taxon>
        <taxon>Metazoa</taxon>
        <taxon>Chordata</taxon>
        <taxon>Craniata</taxon>
        <taxon>Vertebrata</taxon>
        <taxon>Euteleostomi</taxon>
        <taxon>Archelosauria</taxon>
        <taxon>Archosauria</taxon>
        <taxon>Dinosauria</taxon>
        <taxon>Saurischia</taxon>
        <taxon>Theropoda</taxon>
        <taxon>Coelurosauria</taxon>
        <taxon>Aves</taxon>
        <taxon>Neognathae</taxon>
        <taxon>Neoaves</taxon>
        <taxon>Gruiformes</taxon>
        <taxon>Gruidae</taxon>
        <taxon>Grus</taxon>
    </lineage>
</organism>
<evidence type="ECO:0000313" key="2">
    <source>
        <dbReference type="Proteomes" id="UP001623348"/>
    </source>
</evidence>
<name>A0ABC9X1W7_GRUJA</name>
<dbReference type="AlphaFoldDB" id="A0ABC9X1W7"/>
<proteinExistence type="predicted"/>
<dbReference type="GO" id="GO:0004860">
    <property type="term" value="F:protein kinase inhibitor activity"/>
    <property type="evidence" value="ECO:0007669"/>
    <property type="project" value="UniProtKB-KW"/>
</dbReference>
<sequence>MEDTRTVRGQSKDSGIKCTLSKFADDTKLNAAADMPEGQDAIQRDLDKLENWSHVNLMRFNKARHKVLHLGQGNPQYQYRLEDEGIESS</sequence>
<dbReference type="PANTHER" id="PTHR33332">
    <property type="entry name" value="REVERSE TRANSCRIPTASE DOMAIN-CONTAINING PROTEIN"/>
    <property type="match status" value="1"/>
</dbReference>
<keyword evidence="2" id="KW-1185">Reference proteome</keyword>
<accession>A0ABC9X1W7</accession>
<comment type="caution">
    <text evidence="1">The sequence shown here is derived from an EMBL/GenBank/DDBJ whole genome shotgun (WGS) entry which is preliminary data.</text>
</comment>
<keyword evidence="1" id="KW-0649">Protein kinase inhibitor</keyword>
<reference evidence="1 2" key="1">
    <citation type="submission" date="2024-06" db="EMBL/GenBank/DDBJ databases">
        <title>The draft genome of Grus japonensis, version 3.</title>
        <authorList>
            <person name="Nabeshima K."/>
            <person name="Suzuki S."/>
            <person name="Onuma M."/>
        </authorList>
    </citation>
    <scope>NUCLEOTIDE SEQUENCE [LARGE SCALE GENOMIC DNA]</scope>
    <source>
        <strain evidence="1 2">451A</strain>
    </source>
</reference>